<comment type="catalytic activity">
    <reaction evidence="10">
        <text>(S)-2,3,4,5-tetrahydrodipicolinate + NADP(+) + H2O = (2S,4S)-4-hydroxy-2,3,4,5-tetrahydrodipicolinate + NADPH + H(+)</text>
        <dbReference type="Rhea" id="RHEA:35331"/>
        <dbReference type="ChEBI" id="CHEBI:15377"/>
        <dbReference type="ChEBI" id="CHEBI:15378"/>
        <dbReference type="ChEBI" id="CHEBI:16845"/>
        <dbReference type="ChEBI" id="CHEBI:57783"/>
        <dbReference type="ChEBI" id="CHEBI:58349"/>
        <dbReference type="ChEBI" id="CHEBI:67139"/>
        <dbReference type="EC" id="1.17.1.8"/>
    </reaction>
</comment>
<comment type="catalytic activity">
    <reaction evidence="11">
        <text>(S)-2,3,4,5-tetrahydrodipicolinate + NAD(+) + H2O = (2S,4S)-4-hydroxy-2,3,4,5-tetrahydrodipicolinate + NADH + H(+)</text>
        <dbReference type="Rhea" id="RHEA:35323"/>
        <dbReference type="ChEBI" id="CHEBI:15377"/>
        <dbReference type="ChEBI" id="CHEBI:15378"/>
        <dbReference type="ChEBI" id="CHEBI:16845"/>
        <dbReference type="ChEBI" id="CHEBI:57540"/>
        <dbReference type="ChEBI" id="CHEBI:57945"/>
        <dbReference type="ChEBI" id="CHEBI:67139"/>
        <dbReference type="EC" id="1.17.1.8"/>
    </reaction>
</comment>
<dbReference type="GO" id="GO:0009089">
    <property type="term" value="P:lysine biosynthetic process via diaminopimelate"/>
    <property type="evidence" value="ECO:0007669"/>
    <property type="project" value="InterPro"/>
</dbReference>
<comment type="caution">
    <text evidence="14">The sequence shown here is derived from an EMBL/GenBank/DDBJ whole genome shotgun (WGS) entry which is preliminary data.</text>
</comment>
<evidence type="ECO:0000256" key="6">
    <source>
        <dbReference type="ARBA" id="ARBA00023027"/>
    </source>
</evidence>
<gene>
    <name evidence="14" type="ORF">DCC88_11430</name>
</gene>
<evidence type="ECO:0000256" key="3">
    <source>
        <dbReference type="ARBA" id="ARBA00022857"/>
    </source>
</evidence>
<evidence type="ECO:0000259" key="12">
    <source>
        <dbReference type="Pfam" id="PF01113"/>
    </source>
</evidence>
<dbReference type="InterPro" id="IPR000846">
    <property type="entry name" value="DapB_N"/>
</dbReference>
<keyword evidence="5" id="KW-0560">Oxidoreductase</keyword>
<comment type="pathway">
    <text evidence="8">Amino-acid biosynthesis; L-lysine biosynthesis via DAP pathway; (S)-tetrahydrodipicolinate from L-aspartate: step 4/4.</text>
</comment>
<dbReference type="InterPro" id="IPR022663">
    <property type="entry name" value="DapB_C"/>
</dbReference>
<dbReference type="PANTHER" id="PTHR20836:SF0">
    <property type="entry name" value="4-HYDROXY-TETRAHYDRODIPICOLINATE REDUCTASE 1, CHLOROPLASTIC-RELATED"/>
    <property type="match status" value="1"/>
</dbReference>
<evidence type="ECO:0000256" key="1">
    <source>
        <dbReference type="ARBA" id="ARBA00006642"/>
    </source>
</evidence>
<name>A0A369KMV0_9BACT</name>
<evidence type="ECO:0000256" key="2">
    <source>
        <dbReference type="ARBA" id="ARBA00022605"/>
    </source>
</evidence>
<evidence type="ECO:0000313" key="15">
    <source>
        <dbReference type="Proteomes" id="UP000253934"/>
    </source>
</evidence>
<dbReference type="Gene3D" id="3.40.50.720">
    <property type="entry name" value="NAD(P)-binding Rossmann-like Domain"/>
    <property type="match status" value="1"/>
</dbReference>
<dbReference type="AlphaFoldDB" id="A0A369KMV0"/>
<evidence type="ECO:0000313" key="14">
    <source>
        <dbReference type="EMBL" id="RDB35178.1"/>
    </source>
</evidence>
<dbReference type="PANTHER" id="PTHR20836">
    <property type="entry name" value="DIHYDRODIPICOLINATE REDUCTASE"/>
    <property type="match status" value="1"/>
</dbReference>
<evidence type="ECO:0000256" key="8">
    <source>
        <dbReference type="ARBA" id="ARBA00037922"/>
    </source>
</evidence>
<keyword evidence="3" id="KW-0521">NADP</keyword>
<evidence type="ECO:0000256" key="4">
    <source>
        <dbReference type="ARBA" id="ARBA00022915"/>
    </source>
</evidence>
<dbReference type="EC" id="1.17.1.8" evidence="9"/>
<dbReference type="GO" id="GO:0005829">
    <property type="term" value="C:cytosol"/>
    <property type="evidence" value="ECO:0007669"/>
    <property type="project" value="TreeGrafter"/>
</dbReference>
<evidence type="ECO:0000256" key="5">
    <source>
        <dbReference type="ARBA" id="ARBA00023002"/>
    </source>
</evidence>
<dbReference type="Pfam" id="PF01113">
    <property type="entry name" value="DapB_N"/>
    <property type="match status" value="1"/>
</dbReference>
<keyword evidence="4" id="KW-0220">Diaminopimelate biosynthesis</keyword>
<feature type="domain" description="Dihydrodipicolinate reductase C-terminal" evidence="13">
    <location>
        <begin position="139"/>
        <end position="229"/>
    </location>
</feature>
<dbReference type="EMBL" id="QOVW01000098">
    <property type="protein sequence ID" value="RDB35178.1"/>
    <property type="molecule type" value="Genomic_DNA"/>
</dbReference>
<dbReference type="PIRSF" id="PIRSF000161">
    <property type="entry name" value="DHPR"/>
    <property type="match status" value="1"/>
</dbReference>
<dbReference type="GO" id="GO:0008839">
    <property type="term" value="F:4-hydroxy-tetrahydrodipicolinate reductase"/>
    <property type="evidence" value="ECO:0007669"/>
    <property type="project" value="UniProtKB-EC"/>
</dbReference>
<evidence type="ECO:0000259" key="13">
    <source>
        <dbReference type="Pfam" id="PF05173"/>
    </source>
</evidence>
<dbReference type="Pfam" id="PF05173">
    <property type="entry name" value="DapB_C"/>
    <property type="match status" value="1"/>
</dbReference>
<evidence type="ECO:0000256" key="9">
    <source>
        <dbReference type="ARBA" id="ARBA00038983"/>
    </source>
</evidence>
<dbReference type="SUPFAM" id="SSF51735">
    <property type="entry name" value="NAD(P)-binding Rossmann-fold domains"/>
    <property type="match status" value="1"/>
</dbReference>
<keyword evidence="15" id="KW-1185">Reference proteome</keyword>
<feature type="domain" description="Dihydrodipicolinate reductase N-terminal" evidence="12">
    <location>
        <begin position="1"/>
        <end position="114"/>
    </location>
</feature>
<keyword evidence="2" id="KW-0028">Amino-acid biosynthesis</keyword>
<organism evidence="14 15">
    <name type="scientific">Spirobacillus cienkowskii</name>
    <dbReference type="NCBI Taxonomy" id="495820"/>
    <lineage>
        <taxon>Bacteria</taxon>
        <taxon>Pseudomonadati</taxon>
        <taxon>Bdellovibrionota</taxon>
        <taxon>Oligoflexia</taxon>
        <taxon>Silvanigrellales</taxon>
        <taxon>Spirobacillus</taxon>
    </lineage>
</organism>
<dbReference type="InterPro" id="IPR036291">
    <property type="entry name" value="NAD(P)-bd_dom_sf"/>
</dbReference>
<dbReference type="RefSeq" id="WP_338635635.1">
    <property type="nucleotide sequence ID" value="NZ_CP146516.1"/>
</dbReference>
<dbReference type="SUPFAM" id="SSF55347">
    <property type="entry name" value="Glyceraldehyde-3-phosphate dehydrogenase-like, C-terminal domain"/>
    <property type="match status" value="1"/>
</dbReference>
<dbReference type="GO" id="GO:0019877">
    <property type="term" value="P:diaminopimelate biosynthetic process"/>
    <property type="evidence" value="ECO:0007669"/>
    <property type="project" value="UniProtKB-KW"/>
</dbReference>
<dbReference type="Proteomes" id="UP000253934">
    <property type="component" value="Unassembled WGS sequence"/>
</dbReference>
<protein>
    <recommendedName>
        <fullName evidence="9">4-hydroxy-tetrahydrodipicolinate reductase</fullName>
        <ecNumber evidence="9">1.17.1.8</ecNumber>
    </recommendedName>
</protein>
<evidence type="ECO:0000256" key="11">
    <source>
        <dbReference type="ARBA" id="ARBA00049396"/>
    </source>
</evidence>
<reference evidence="14" key="1">
    <citation type="submission" date="2018-04" db="EMBL/GenBank/DDBJ databases">
        <title>Draft genome sequence of the Candidatus Spirobacillus cienkowskii, a pathogen of freshwater Daphnia species, reconstructed from hemolymph metagenomic reads.</title>
        <authorList>
            <person name="Bresciani L."/>
            <person name="Lemos L.N."/>
            <person name="Wale N."/>
            <person name="Lin J.Y."/>
            <person name="Fernandes G.R."/>
            <person name="Duffy M.A."/>
            <person name="Rodrigues J.M."/>
        </authorList>
    </citation>
    <scope>NUCLEOTIDE SEQUENCE [LARGE SCALE GENOMIC DNA]</scope>
    <source>
        <strain evidence="14">Binning01</strain>
    </source>
</reference>
<accession>A0A369KMV0</accession>
<keyword evidence="6" id="KW-0520">NAD</keyword>
<proteinExistence type="inferred from homology"/>
<comment type="similarity">
    <text evidence="1">Belongs to the DapB family.</text>
</comment>
<evidence type="ECO:0000256" key="10">
    <source>
        <dbReference type="ARBA" id="ARBA00049080"/>
    </source>
</evidence>
<evidence type="ECO:0000256" key="7">
    <source>
        <dbReference type="ARBA" id="ARBA00023154"/>
    </source>
</evidence>
<dbReference type="Gene3D" id="3.30.360.10">
    <property type="entry name" value="Dihydrodipicolinate Reductase, domain 2"/>
    <property type="match status" value="1"/>
</dbReference>
<keyword evidence="7" id="KW-0457">Lysine biosynthesis</keyword>
<dbReference type="InterPro" id="IPR023940">
    <property type="entry name" value="DHDPR_bac"/>
</dbReference>
<sequence>MHIGLIGASGRLGSLVKTIFIEQNIDVIEITRESLIEPANFKSVLLKMNNDMVILDLSLPSGTLSLLNILKNLDNFTLERIRGVVIGTTGHDANNNSLIHQLSHKLPICVVSNFSKGVYLFEEILNAKTTHGHTVFELARNLGFDLALSETHHTKKIDAPSGTAMTLAEAGAIPKAKISSLRVGKIVGEHTIVMSKESETFELKHIAHHRKLFAEGAVDLCKNIFSQRPKPGLLEKGKFF</sequence>